<evidence type="ECO:0000313" key="3">
    <source>
        <dbReference type="Proteomes" id="UP000237105"/>
    </source>
</evidence>
<organism evidence="2 3">
    <name type="scientific">Parasponia andersonii</name>
    <name type="common">Sponia andersonii</name>
    <dbReference type="NCBI Taxonomy" id="3476"/>
    <lineage>
        <taxon>Eukaryota</taxon>
        <taxon>Viridiplantae</taxon>
        <taxon>Streptophyta</taxon>
        <taxon>Embryophyta</taxon>
        <taxon>Tracheophyta</taxon>
        <taxon>Spermatophyta</taxon>
        <taxon>Magnoliopsida</taxon>
        <taxon>eudicotyledons</taxon>
        <taxon>Gunneridae</taxon>
        <taxon>Pentapetalae</taxon>
        <taxon>rosids</taxon>
        <taxon>fabids</taxon>
        <taxon>Rosales</taxon>
        <taxon>Cannabaceae</taxon>
        <taxon>Parasponia</taxon>
    </lineage>
</organism>
<comment type="caution">
    <text evidence="2">The sequence shown here is derived from an EMBL/GenBank/DDBJ whole genome shotgun (WGS) entry which is preliminary data.</text>
</comment>
<reference evidence="3" key="1">
    <citation type="submission" date="2016-06" db="EMBL/GenBank/DDBJ databases">
        <title>Parallel loss of symbiosis genes in relatives of nitrogen-fixing non-legume Parasponia.</title>
        <authorList>
            <person name="Van Velzen R."/>
            <person name="Holmer R."/>
            <person name="Bu F."/>
            <person name="Rutten L."/>
            <person name="Van Zeijl A."/>
            <person name="Liu W."/>
            <person name="Santuari L."/>
            <person name="Cao Q."/>
            <person name="Sharma T."/>
            <person name="Shen D."/>
            <person name="Roswanjaya Y."/>
            <person name="Wardhani T."/>
            <person name="Kalhor M.S."/>
            <person name="Jansen J."/>
            <person name="Van den Hoogen J."/>
            <person name="Gungor B."/>
            <person name="Hartog M."/>
            <person name="Hontelez J."/>
            <person name="Verver J."/>
            <person name="Yang W.-C."/>
            <person name="Schijlen E."/>
            <person name="Repin R."/>
            <person name="Schilthuizen M."/>
            <person name="Schranz E."/>
            <person name="Heidstra R."/>
            <person name="Miyata K."/>
            <person name="Fedorova E."/>
            <person name="Kohlen W."/>
            <person name="Bisseling T."/>
            <person name="Smit S."/>
            <person name="Geurts R."/>
        </authorList>
    </citation>
    <scope>NUCLEOTIDE SEQUENCE [LARGE SCALE GENOMIC DNA]</scope>
    <source>
        <strain evidence="3">cv. WU1-14</strain>
    </source>
</reference>
<protein>
    <submittedName>
        <fullName evidence="2">Uncharacterized protein</fullName>
    </submittedName>
</protein>
<name>A0A2P5E592_PARAD</name>
<dbReference type="EMBL" id="JXTB01000001">
    <property type="protein sequence ID" value="PON80699.1"/>
    <property type="molecule type" value="Genomic_DNA"/>
</dbReference>
<accession>A0A2P5E592</accession>
<keyword evidence="3" id="KW-1185">Reference proteome</keyword>
<feature type="non-terminal residue" evidence="2">
    <location>
        <position position="1"/>
    </location>
</feature>
<dbReference type="AlphaFoldDB" id="A0A2P5E592"/>
<evidence type="ECO:0000256" key="1">
    <source>
        <dbReference type="SAM" id="MobiDB-lite"/>
    </source>
</evidence>
<gene>
    <name evidence="2" type="ORF">PanWU01x14_002550</name>
</gene>
<proteinExistence type="predicted"/>
<sequence>MHGRYGRGPGVSICKKHFMDGLTRTHQSGNALFTPGESQAHASSSAMTGPNSCRPIPGASFWHVPI</sequence>
<feature type="region of interest" description="Disordered" evidence="1">
    <location>
        <begin position="28"/>
        <end position="51"/>
    </location>
</feature>
<evidence type="ECO:0000313" key="2">
    <source>
        <dbReference type="EMBL" id="PON80699.1"/>
    </source>
</evidence>
<dbReference type="Proteomes" id="UP000237105">
    <property type="component" value="Unassembled WGS sequence"/>
</dbReference>